<sequence length="91" mass="10466">MPPYLPSFILSSHRRTIPSYSNDRPTGFSFDSFLRGDMTRYAGFGALPTCSTYVYFVGWCEWASVVARCVGVYLFSLFWSIRIVFVYPFSC</sequence>
<keyword evidence="1" id="KW-1133">Transmembrane helix</keyword>
<dbReference type="Proteomes" id="UP001362999">
    <property type="component" value="Unassembled WGS sequence"/>
</dbReference>
<evidence type="ECO:0000313" key="2">
    <source>
        <dbReference type="EMBL" id="KAK7002315.1"/>
    </source>
</evidence>
<feature type="transmembrane region" description="Helical" evidence="1">
    <location>
        <begin position="65"/>
        <end position="87"/>
    </location>
</feature>
<keyword evidence="3" id="KW-1185">Reference proteome</keyword>
<gene>
    <name evidence="2" type="ORF">R3P38DRAFT_3042320</name>
</gene>
<dbReference type="AlphaFoldDB" id="A0AAW0A7X8"/>
<comment type="caution">
    <text evidence="2">The sequence shown here is derived from an EMBL/GenBank/DDBJ whole genome shotgun (WGS) entry which is preliminary data.</text>
</comment>
<keyword evidence="1" id="KW-0812">Transmembrane</keyword>
<name>A0AAW0A7X8_9AGAR</name>
<evidence type="ECO:0000313" key="3">
    <source>
        <dbReference type="Proteomes" id="UP001362999"/>
    </source>
</evidence>
<reference evidence="2 3" key="1">
    <citation type="journal article" date="2024" name="J Genomics">
        <title>Draft genome sequencing and assembly of Favolaschia claudopus CIRM-BRFM 2984 isolated from oak limbs.</title>
        <authorList>
            <person name="Navarro D."/>
            <person name="Drula E."/>
            <person name="Chaduli D."/>
            <person name="Cazenave R."/>
            <person name="Ahrendt S."/>
            <person name="Wang J."/>
            <person name="Lipzen A."/>
            <person name="Daum C."/>
            <person name="Barry K."/>
            <person name="Grigoriev I.V."/>
            <person name="Favel A."/>
            <person name="Rosso M.N."/>
            <person name="Martin F."/>
        </authorList>
    </citation>
    <scope>NUCLEOTIDE SEQUENCE [LARGE SCALE GENOMIC DNA]</scope>
    <source>
        <strain evidence="2 3">CIRM-BRFM 2984</strain>
    </source>
</reference>
<protein>
    <recommendedName>
        <fullName evidence="4">NADH dehydrogenase subunit 1</fullName>
    </recommendedName>
</protein>
<organism evidence="2 3">
    <name type="scientific">Favolaschia claudopus</name>
    <dbReference type="NCBI Taxonomy" id="2862362"/>
    <lineage>
        <taxon>Eukaryota</taxon>
        <taxon>Fungi</taxon>
        <taxon>Dikarya</taxon>
        <taxon>Basidiomycota</taxon>
        <taxon>Agaricomycotina</taxon>
        <taxon>Agaricomycetes</taxon>
        <taxon>Agaricomycetidae</taxon>
        <taxon>Agaricales</taxon>
        <taxon>Marasmiineae</taxon>
        <taxon>Mycenaceae</taxon>
        <taxon>Favolaschia</taxon>
    </lineage>
</organism>
<evidence type="ECO:0000256" key="1">
    <source>
        <dbReference type="SAM" id="Phobius"/>
    </source>
</evidence>
<dbReference type="EMBL" id="JAWWNJ010000079">
    <property type="protein sequence ID" value="KAK7002315.1"/>
    <property type="molecule type" value="Genomic_DNA"/>
</dbReference>
<keyword evidence="1" id="KW-0472">Membrane</keyword>
<proteinExistence type="predicted"/>
<feature type="transmembrane region" description="Helical" evidence="1">
    <location>
        <begin position="41"/>
        <end position="59"/>
    </location>
</feature>
<evidence type="ECO:0008006" key="4">
    <source>
        <dbReference type="Google" id="ProtNLM"/>
    </source>
</evidence>
<feature type="non-terminal residue" evidence="2">
    <location>
        <position position="91"/>
    </location>
</feature>
<accession>A0AAW0A7X8</accession>